<dbReference type="EMBL" id="AP024485">
    <property type="protein sequence ID" value="BCS87080.1"/>
    <property type="molecule type" value="Genomic_DNA"/>
</dbReference>
<dbReference type="RefSeq" id="WP_229592943.1">
    <property type="nucleotide sequence ID" value="NZ_AP024485.1"/>
</dbReference>
<dbReference type="Proteomes" id="UP001053296">
    <property type="component" value="Chromosome"/>
</dbReference>
<evidence type="ECO:0000313" key="4">
    <source>
        <dbReference type="Proteomes" id="UP001053296"/>
    </source>
</evidence>
<dbReference type="InterPro" id="IPR011990">
    <property type="entry name" value="TPR-like_helical_dom_sf"/>
</dbReference>
<dbReference type="SUPFAM" id="SSF48452">
    <property type="entry name" value="TPR-like"/>
    <property type="match status" value="1"/>
</dbReference>
<name>A0ABM7P2N4_9BACT</name>
<evidence type="ECO:0008006" key="5">
    <source>
        <dbReference type="Google" id="ProtNLM"/>
    </source>
</evidence>
<keyword evidence="2" id="KW-0472">Membrane</keyword>
<dbReference type="Gene3D" id="1.25.40.10">
    <property type="entry name" value="Tetratricopeptide repeat domain"/>
    <property type="match status" value="1"/>
</dbReference>
<keyword evidence="4" id="KW-1185">Reference proteome</keyword>
<evidence type="ECO:0000256" key="1">
    <source>
        <dbReference type="PROSITE-ProRule" id="PRU00339"/>
    </source>
</evidence>
<keyword evidence="1" id="KW-0802">TPR repeat</keyword>
<feature type="repeat" description="TPR" evidence="1">
    <location>
        <begin position="125"/>
        <end position="158"/>
    </location>
</feature>
<dbReference type="PROSITE" id="PS50005">
    <property type="entry name" value="TPR"/>
    <property type="match status" value="2"/>
</dbReference>
<organism evidence="3 4">
    <name type="scientific">Pseudodesulfovibrio sediminis</name>
    <dbReference type="NCBI Taxonomy" id="2810563"/>
    <lineage>
        <taxon>Bacteria</taxon>
        <taxon>Pseudomonadati</taxon>
        <taxon>Thermodesulfobacteriota</taxon>
        <taxon>Desulfovibrionia</taxon>
        <taxon>Desulfovibrionales</taxon>
        <taxon>Desulfovibrionaceae</taxon>
    </lineage>
</organism>
<keyword evidence="2" id="KW-1133">Transmembrane helix</keyword>
<dbReference type="SMART" id="SM00028">
    <property type="entry name" value="TPR"/>
    <property type="match status" value="3"/>
</dbReference>
<evidence type="ECO:0000313" key="3">
    <source>
        <dbReference type="EMBL" id="BCS87080.1"/>
    </source>
</evidence>
<reference evidence="3" key="1">
    <citation type="journal article" date="2022" name="Arch. Microbiol.">
        <title>Pseudodesulfovibrio sediminis sp. nov., a mesophilic and neutrophilic sulfate-reducing bacterium isolated from sediment of a brackish lake.</title>
        <authorList>
            <person name="Takahashi A."/>
            <person name="Kojima H."/>
            <person name="Watanabe M."/>
            <person name="Fukui M."/>
        </authorList>
    </citation>
    <scope>NUCLEOTIDE SEQUENCE</scope>
    <source>
        <strain evidence="3">SF6</strain>
    </source>
</reference>
<dbReference type="InterPro" id="IPR019734">
    <property type="entry name" value="TPR_rpt"/>
</dbReference>
<keyword evidence="2" id="KW-0812">Transmembrane</keyword>
<feature type="transmembrane region" description="Helical" evidence="2">
    <location>
        <begin position="21"/>
        <end position="46"/>
    </location>
</feature>
<accession>A0ABM7P2N4</accession>
<gene>
    <name evidence="3" type="ORF">PSDVSF_03220</name>
</gene>
<dbReference type="Pfam" id="PF13181">
    <property type="entry name" value="TPR_8"/>
    <property type="match status" value="1"/>
</dbReference>
<feature type="repeat" description="TPR" evidence="1">
    <location>
        <begin position="91"/>
        <end position="124"/>
    </location>
</feature>
<evidence type="ECO:0000256" key="2">
    <source>
        <dbReference type="SAM" id="Phobius"/>
    </source>
</evidence>
<sequence>MGIHEKERELSEIKEQYVKKSSCVLFVLLALLVGAFVGNTITMLYIGQQQERANLSQPVPPQQQSAPDQHDADPVALANIEREAMDDPTNAAKWVALGNFCFDHNLPAKAVTAYERALELSPMQVNVWSDLGVMYRRTKQFKKSVDAFAHAASLDKAHVTSRFNMGIIYLHDLNDPASALKIWKEVLSIDPNAKTPSGQSLADLVKDLENK</sequence>
<proteinExistence type="predicted"/>
<protein>
    <recommendedName>
        <fullName evidence="5">Tetratricopeptide repeat protein</fullName>
    </recommendedName>
</protein>